<gene>
    <name evidence="1" type="ORF">A3C07_02245</name>
</gene>
<evidence type="ECO:0000313" key="1">
    <source>
        <dbReference type="EMBL" id="OHA00867.1"/>
    </source>
</evidence>
<accession>A0A1G2KN61</accession>
<dbReference type="Proteomes" id="UP000179023">
    <property type="component" value="Unassembled WGS sequence"/>
</dbReference>
<evidence type="ECO:0000313" key="2">
    <source>
        <dbReference type="Proteomes" id="UP000179023"/>
    </source>
</evidence>
<comment type="caution">
    <text evidence="1">The sequence shown here is derived from an EMBL/GenBank/DDBJ whole genome shotgun (WGS) entry which is preliminary data.</text>
</comment>
<reference evidence="1 2" key="1">
    <citation type="journal article" date="2016" name="Nat. Commun.">
        <title>Thousands of microbial genomes shed light on interconnected biogeochemical processes in an aquifer system.</title>
        <authorList>
            <person name="Anantharaman K."/>
            <person name="Brown C.T."/>
            <person name="Hug L.A."/>
            <person name="Sharon I."/>
            <person name="Castelle C.J."/>
            <person name="Probst A.J."/>
            <person name="Thomas B.C."/>
            <person name="Singh A."/>
            <person name="Wilkins M.J."/>
            <person name="Karaoz U."/>
            <person name="Brodie E.L."/>
            <person name="Williams K.H."/>
            <person name="Hubbard S.S."/>
            <person name="Banfield J.F."/>
        </authorList>
    </citation>
    <scope>NUCLEOTIDE SEQUENCE [LARGE SCALE GENOMIC DNA]</scope>
</reference>
<dbReference type="AlphaFoldDB" id="A0A1G2KN61"/>
<proteinExistence type="predicted"/>
<sequence length="144" mass="16415">MKAEKILRVLLQEFIEKYSNSHISLGELKRIRGTLWKLWKLDPAKAHFQGMLCEAVDGNPCISLWDNTPLSGKRNIRPNPLLRIFVVSGKNGERLDFDFYHGGLSLASASAHVAIEFLFRALELSFFLDTLRNIRQFGQIKPSS</sequence>
<dbReference type="EMBL" id="MHQI01000004">
    <property type="protein sequence ID" value="OHA00867.1"/>
    <property type="molecule type" value="Genomic_DNA"/>
</dbReference>
<organism evidence="1 2">
    <name type="scientific">Candidatus Sungbacteria bacterium RIFCSPHIGHO2_02_FULL_47_11</name>
    <dbReference type="NCBI Taxonomy" id="1802270"/>
    <lineage>
        <taxon>Bacteria</taxon>
        <taxon>Candidatus Sungiibacteriota</taxon>
    </lineage>
</organism>
<dbReference type="STRING" id="1802270.A3C07_02245"/>
<name>A0A1G2KN61_9BACT</name>
<protein>
    <submittedName>
        <fullName evidence="1">Uncharacterized protein</fullName>
    </submittedName>
</protein>